<dbReference type="Proteomes" id="UP000245946">
    <property type="component" value="Unassembled WGS sequence"/>
</dbReference>
<feature type="region of interest" description="Disordered" evidence="1">
    <location>
        <begin position="68"/>
        <end position="89"/>
    </location>
</feature>
<dbReference type="GeneID" id="37270192"/>
<organism evidence="2 3">
    <name type="scientific">Tilletiopsis washingtonensis</name>
    <dbReference type="NCBI Taxonomy" id="58919"/>
    <lineage>
        <taxon>Eukaryota</taxon>
        <taxon>Fungi</taxon>
        <taxon>Dikarya</taxon>
        <taxon>Basidiomycota</taxon>
        <taxon>Ustilaginomycotina</taxon>
        <taxon>Exobasidiomycetes</taxon>
        <taxon>Entylomatales</taxon>
        <taxon>Entylomatales incertae sedis</taxon>
        <taxon>Tilletiopsis</taxon>
    </lineage>
</organism>
<keyword evidence="3" id="KW-1185">Reference proteome</keyword>
<dbReference type="GO" id="GO:0005739">
    <property type="term" value="C:mitochondrion"/>
    <property type="evidence" value="ECO:0007669"/>
    <property type="project" value="InterPro"/>
</dbReference>
<dbReference type="PANTHER" id="PTHR42100:SF1">
    <property type="entry name" value="OXIDOREDUCTASE 178 KDA SUBUNIT, PUTATIVE (AFU_ORTHOLOGUE AFUA_8G04320)-RELATED"/>
    <property type="match status" value="1"/>
</dbReference>
<reference evidence="2 3" key="1">
    <citation type="journal article" date="2018" name="Mol. Biol. Evol.">
        <title>Broad Genomic Sampling Reveals a Smut Pathogenic Ancestry of the Fungal Clade Ustilaginomycotina.</title>
        <authorList>
            <person name="Kijpornyongpan T."/>
            <person name="Mondo S.J."/>
            <person name="Barry K."/>
            <person name="Sandor L."/>
            <person name="Lee J."/>
            <person name="Lipzen A."/>
            <person name="Pangilinan J."/>
            <person name="LaButti K."/>
            <person name="Hainaut M."/>
            <person name="Henrissat B."/>
            <person name="Grigoriev I.V."/>
            <person name="Spatafora J.W."/>
            <person name="Aime M.C."/>
        </authorList>
    </citation>
    <scope>NUCLEOTIDE SEQUENCE [LARGE SCALE GENOMIC DNA]</scope>
    <source>
        <strain evidence="2 3">MCA 4186</strain>
    </source>
</reference>
<name>A0A316Z8M1_9BASI</name>
<dbReference type="STRING" id="58919.A0A316Z8M1"/>
<dbReference type="EMBL" id="KZ819295">
    <property type="protein sequence ID" value="PWN97384.1"/>
    <property type="molecule type" value="Genomic_DNA"/>
</dbReference>
<dbReference type="RefSeq" id="XP_025597663.1">
    <property type="nucleotide sequence ID" value="XM_025742648.1"/>
</dbReference>
<accession>A0A316Z8M1</accession>
<sequence length="170" mass="18564">MAVHVFLRPRVSASPFLALWRSSPEAVTLTLVPLLLGFSSPIWRNTILALLGGFAAYRFSNLSSQAHPSPASSSGLSAPGNESDDAGETPLITRYLEHYGPSVDALKERNARHLDLVRQRAEDRLFFDSAERPAVHRLRYTGLLDQASQHRQPVGGTVDMSGVRAKGDSD</sequence>
<evidence type="ECO:0000313" key="2">
    <source>
        <dbReference type="EMBL" id="PWN97384.1"/>
    </source>
</evidence>
<feature type="compositionally biased region" description="Low complexity" evidence="1">
    <location>
        <begin position="68"/>
        <end position="80"/>
    </location>
</feature>
<feature type="region of interest" description="Disordered" evidence="1">
    <location>
        <begin position="148"/>
        <end position="170"/>
    </location>
</feature>
<dbReference type="PANTHER" id="PTHR42100">
    <property type="entry name" value="OXIDOREDUCTASE 178 KDA SUBUNIT, PUTATIVE (AFU_ORTHOLOGUE AFUA_8G04320)-RELATED"/>
    <property type="match status" value="1"/>
</dbReference>
<gene>
    <name evidence="2" type="ORF">FA09DRAFT_330550</name>
</gene>
<dbReference type="InterPro" id="IPR034444">
    <property type="entry name" value="Nuo17.8"/>
</dbReference>
<evidence type="ECO:0000256" key="1">
    <source>
        <dbReference type="SAM" id="MobiDB-lite"/>
    </source>
</evidence>
<protein>
    <submittedName>
        <fullName evidence="2">Uncharacterized protein</fullName>
    </submittedName>
</protein>
<dbReference type="OrthoDB" id="2120038at2759"/>
<dbReference type="AlphaFoldDB" id="A0A316Z8M1"/>
<evidence type="ECO:0000313" key="3">
    <source>
        <dbReference type="Proteomes" id="UP000245946"/>
    </source>
</evidence>
<proteinExistence type="predicted"/>